<name>A0ABN9D9J4_9NEOB</name>
<keyword evidence="2" id="KW-1185">Reference proteome</keyword>
<gene>
    <name evidence="1" type="ORF">SPARVUS_LOCUS6888979</name>
</gene>
<evidence type="ECO:0000313" key="1">
    <source>
        <dbReference type="EMBL" id="CAI9569240.1"/>
    </source>
</evidence>
<dbReference type="Proteomes" id="UP001162483">
    <property type="component" value="Unassembled WGS sequence"/>
</dbReference>
<accession>A0ABN9D9J4</accession>
<reference evidence="1" key="1">
    <citation type="submission" date="2023-05" db="EMBL/GenBank/DDBJ databases">
        <authorList>
            <person name="Stuckert A."/>
        </authorList>
    </citation>
    <scope>NUCLEOTIDE SEQUENCE</scope>
</reference>
<evidence type="ECO:0000313" key="2">
    <source>
        <dbReference type="Proteomes" id="UP001162483"/>
    </source>
</evidence>
<sequence length="8" mass="945">MHLEVCTL</sequence>
<dbReference type="EMBL" id="CATNWA010014224">
    <property type="protein sequence ID" value="CAI9569240.1"/>
    <property type="molecule type" value="Genomic_DNA"/>
</dbReference>
<comment type="caution">
    <text evidence="1">The sequence shown here is derived from an EMBL/GenBank/DDBJ whole genome shotgun (WGS) entry which is preliminary data.</text>
</comment>
<proteinExistence type="predicted"/>
<protein>
    <submittedName>
        <fullName evidence="1">Uncharacterized protein</fullName>
    </submittedName>
</protein>
<organism evidence="1 2">
    <name type="scientific">Staurois parvus</name>
    <dbReference type="NCBI Taxonomy" id="386267"/>
    <lineage>
        <taxon>Eukaryota</taxon>
        <taxon>Metazoa</taxon>
        <taxon>Chordata</taxon>
        <taxon>Craniata</taxon>
        <taxon>Vertebrata</taxon>
        <taxon>Euteleostomi</taxon>
        <taxon>Amphibia</taxon>
        <taxon>Batrachia</taxon>
        <taxon>Anura</taxon>
        <taxon>Neobatrachia</taxon>
        <taxon>Ranoidea</taxon>
        <taxon>Ranidae</taxon>
        <taxon>Staurois</taxon>
    </lineage>
</organism>